<dbReference type="PANTHER" id="PTHR30093">
    <property type="entry name" value="GENERAL SECRETION PATHWAY PROTEIN G"/>
    <property type="match status" value="1"/>
</dbReference>
<evidence type="ECO:0000256" key="2">
    <source>
        <dbReference type="ARBA" id="ARBA00022481"/>
    </source>
</evidence>
<organism evidence="4 5">
    <name type="scientific">Luteibacter rhizovicinus DSM 16549</name>
    <dbReference type="NCBI Taxonomy" id="1440763"/>
    <lineage>
        <taxon>Bacteria</taxon>
        <taxon>Pseudomonadati</taxon>
        <taxon>Pseudomonadota</taxon>
        <taxon>Gammaproteobacteria</taxon>
        <taxon>Lysobacterales</taxon>
        <taxon>Rhodanobacteraceae</taxon>
        <taxon>Luteibacter</taxon>
    </lineage>
</organism>
<dbReference type="InterPro" id="IPR001082">
    <property type="entry name" value="Pilin"/>
</dbReference>
<dbReference type="InterPro" id="IPR045584">
    <property type="entry name" value="Pilin-like"/>
</dbReference>
<dbReference type="GO" id="GO:0007155">
    <property type="term" value="P:cell adhesion"/>
    <property type="evidence" value="ECO:0007669"/>
    <property type="project" value="InterPro"/>
</dbReference>
<dbReference type="NCBIfam" id="TIGR02532">
    <property type="entry name" value="IV_pilin_GFxxxE"/>
    <property type="match status" value="1"/>
</dbReference>
<dbReference type="PANTHER" id="PTHR30093:SF34">
    <property type="entry name" value="PREPILIN PEPTIDASE-DEPENDENT PROTEIN D"/>
    <property type="match status" value="1"/>
</dbReference>
<dbReference type="PATRIC" id="fig|1440763.5.peg.412"/>
<gene>
    <name evidence="4" type="ORF">BJI69_13035</name>
</gene>
<dbReference type="GO" id="GO:0043107">
    <property type="term" value="P:type IV pilus-dependent motility"/>
    <property type="evidence" value="ECO:0007669"/>
    <property type="project" value="TreeGrafter"/>
</dbReference>
<dbReference type="Pfam" id="PF00114">
    <property type="entry name" value="Pilin"/>
    <property type="match status" value="1"/>
</dbReference>
<keyword evidence="2" id="KW-0488">Methylation</keyword>
<comment type="similarity">
    <text evidence="1 3">Belongs to the N-Me-Phe pilin family.</text>
</comment>
<dbReference type="AlphaFoldDB" id="A0A0G9HEM8"/>
<evidence type="ECO:0000313" key="4">
    <source>
        <dbReference type="EMBL" id="APG06533.1"/>
    </source>
</evidence>
<dbReference type="Gene3D" id="3.30.700.10">
    <property type="entry name" value="Glycoprotein, Type 4 Pilin"/>
    <property type="match status" value="1"/>
</dbReference>
<dbReference type="KEGG" id="lrz:BJI69_13035"/>
<dbReference type="Proteomes" id="UP000182987">
    <property type="component" value="Chromosome"/>
</dbReference>
<dbReference type="PROSITE" id="PS00409">
    <property type="entry name" value="PROKAR_NTER_METHYL"/>
    <property type="match status" value="1"/>
</dbReference>
<dbReference type="STRING" id="1440763.BJI69_13035"/>
<accession>A0A0G9HEM8</accession>
<dbReference type="EMBL" id="CP017480">
    <property type="protein sequence ID" value="APG06533.1"/>
    <property type="molecule type" value="Genomic_DNA"/>
</dbReference>
<proteinExistence type="inferred from homology"/>
<evidence type="ECO:0000256" key="3">
    <source>
        <dbReference type="RuleBase" id="RU000389"/>
    </source>
</evidence>
<sequence length="146" mass="15592">MPMKRRATGFTLIELMIVVAIIAILAAIAIPAYKDYLVRAQASEGLLTAAGAKSAVWEYRHNTGRFPSTNESAGLPVGTSISGKYVSSIDLQTTGAILIAYEKPDANAVLQVSTITLSPIDNTGSIGWVCKSTLDNRYLPTTCRTN</sequence>
<dbReference type="GO" id="GO:0044096">
    <property type="term" value="C:type IV pilus"/>
    <property type="evidence" value="ECO:0007669"/>
    <property type="project" value="TreeGrafter"/>
</dbReference>
<evidence type="ECO:0000256" key="1">
    <source>
        <dbReference type="ARBA" id="ARBA00005233"/>
    </source>
</evidence>
<evidence type="ECO:0000313" key="5">
    <source>
        <dbReference type="Proteomes" id="UP000182987"/>
    </source>
</evidence>
<reference evidence="5" key="1">
    <citation type="submission" date="2016-09" db="EMBL/GenBank/DDBJ databases">
        <authorList>
            <person name="Lysoe E."/>
        </authorList>
    </citation>
    <scope>NUCLEOTIDE SEQUENCE [LARGE SCALE GENOMIC DNA]</scope>
    <source>
        <strain evidence="5">LJ96T</strain>
    </source>
</reference>
<dbReference type="OrthoDB" id="5767514at2"/>
<keyword evidence="3" id="KW-0281">Fimbrium</keyword>
<keyword evidence="5" id="KW-1185">Reference proteome</keyword>
<dbReference type="InterPro" id="IPR012902">
    <property type="entry name" value="N_methyl_site"/>
</dbReference>
<dbReference type="SUPFAM" id="SSF54523">
    <property type="entry name" value="Pili subunits"/>
    <property type="match status" value="1"/>
</dbReference>
<protein>
    <submittedName>
        <fullName evidence="4">Prepilin-type N-terminal cleavage/methylation domain-containing protein</fullName>
    </submittedName>
</protein>
<dbReference type="Pfam" id="PF07963">
    <property type="entry name" value="N_methyl"/>
    <property type="match status" value="1"/>
</dbReference>
<name>A0A0G9HEM8_9GAMM</name>
<dbReference type="RefSeq" id="WP_052767047.1">
    <property type="nucleotide sequence ID" value="NZ_CP017480.1"/>
</dbReference>